<evidence type="ECO:0000256" key="3">
    <source>
        <dbReference type="ARBA" id="ARBA00022723"/>
    </source>
</evidence>
<dbReference type="InterPro" id="IPR036249">
    <property type="entry name" value="Thioredoxin-like_sf"/>
</dbReference>
<dbReference type="EMBL" id="BMHC01000003">
    <property type="protein sequence ID" value="GGI23058.1"/>
    <property type="molecule type" value="Genomic_DNA"/>
</dbReference>
<keyword evidence="2" id="KW-0813">Transport</keyword>
<evidence type="ECO:0000256" key="2">
    <source>
        <dbReference type="ARBA" id="ARBA00022448"/>
    </source>
</evidence>
<evidence type="ECO:0000313" key="10">
    <source>
        <dbReference type="EMBL" id="QOZ59848.1"/>
    </source>
</evidence>
<dbReference type="InterPro" id="IPR049299">
    <property type="entry name" value="Thio2_N"/>
</dbReference>
<reference evidence="9" key="1">
    <citation type="journal article" date="2014" name="Int. J. Syst. Evol. Microbiol.">
        <title>Complete genome sequence of Corynebacterium casei LMG S-19264T (=DSM 44701T), isolated from a smear-ripened cheese.</title>
        <authorList>
            <consortium name="US DOE Joint Genome Institute (JGI-PGF)"/>
            <person name="Walter F."/>
            <person name="Albersmeier A."/>
            <person name="Kalinowski J."/>
            <person name="Ruckert C."/>
        </authorList>
    </citation>
    <scope>NUCLEOTIDE SEQUENCE</scope>
    <source>
        <strain evidence="9">CGMCC 1.15034</strain>
    </source>
</reference>
<dbReference type="PROSITE" id="PS00194">
    <property type="entry name" value="THIOREDOXIN_1"/>
    <property type="match status" value="1"/>
</dbReference>
<dbReference type="Proteomes" id="UP000625079">
    <property type="component" value="Unassembled WGS sequence"/>
</dbReference>
<sequence>MSTPRQIVCGSCGRINRLPVERAPEGARCGACHQPMFTGHPIEVNEEAFSRHVANNDIPVLVDVWAPWCGPCRAMAPMFERAAQQLEPKVRLLKLNSDNAPAISSRFNISGIPTLLLMRGGREIARQAGAMDARSIVAWTEASLTRSRDHT</sequence>
<dbReference type="PROSITE" id="PS51352">
    <property type="entry name" value="THIOREDOXIN_2"/>
    <property type="match status" value="1"/>
</dbReference>
<dbReference type="GO" id="GO:0045454">
    <property type="term" value="P:cell redox homeostasis"/>
    <property type="evidence" value="ECO:0007669"/>
    <property type="project" value="TreeGrafter"/>
</dbReference>
<dbReference type="GO" id="GO:0015035">
    <property type="term" value="F:protein-disulfide reductase activity"/>
    <property type="evidence" value="ECO:0007669"/>
    <property type="project" value="UniProtKB-UniRule"/>
</dbReference>
<dbReference type="Proteomes" id="UP000593880">
    <property type="component" value="Chromosome"/>
</dbReference>
<dbReference type="CDD" id="cd02947">
    <property type="entry name" value="TRX_family"/>
    <property type="match status" value="1"/>
</dbReference>
<evidence type="ECO:0000256" key="5">
    <source>
        <dbReference type="ARBA" id="ARBA00023157"/>
    </source>
</evidence>
<reference evidence="10 11" key="2">
    <citation type="submission" date="2018-06" db="EMBL/GenBank/DDBJ databases">
        <title>Comparative genomics of rhizobia nodulating Arachis hypogaea in China.</title>
        <authorList>
            <person name="Li Y."/>
        </authorList>
    </citation>
    <scope>NUCLEOTIDE SEQUENCE [LARGE SCALE GENOMIC DNA]</scope>
    <source>
        <strain evidence="10 11">CCBAU 51658</strain>
    </source>
</reference>
<keyword evidence="11" id="KW-1185">Reference proteome</keyword>
<proteinExistence type="inferred from homology"/>
<dbReference type="PANTHER" id="PTHR45663">
    <property type="entry name" value="GEO12009P1"/>
    <property type="match status" value="1"/>
</dbReference>
<dbReference type="PANTHER" id="PTHR45663:SF11">
    <property type="entry name" value="GEO12009P1"/>
    <property type="match status" value="1"/>
</dbReference>
<reference evidence="9" key="3">
    <citation type="submission" date="2022-12" db="EMBL/GenBank/DDBJ databases">
        <authorList>
            <person name="Sun Q."/>
            <person name="Zhou Y."/>
        </authorList>
    </citation>
    <scope>NUCLEOTIDE SEQUENCE</scope>
    <source>
        <strain evidence="9">CGMCC 1.15034</strain>
    </source>
</reference>
<dbReference type="OrthoDB" id="9790390at2"/>
<dbReference type="InterPro" id="IPR005746">
    <property type="entry name" value="Thioredoxin"/>
</dbReference>
<dbReference type="InterPro" id="IPR017937">
    <property type="entry name" value="Thioredoxin_CS"/>
</dbReference>
<evidence type="ECO:0000256" key="4">
    <source>
        <dbReference type="ARBA" id="ARBA00022982"/>
    </source>
</evidence>
<dbReference type="FunFam" id="3.40.30.10:FF:000001">
    <property type="entry name" value="Thioredoxin"/>
    <property type="match status" value="1"/>
</dbReference>
<name>A0A410V564_9BRAD</name>
<dbReference type="AlphaFoldDB" id="A0A410V564"/>
<dbReference type="PRINTS" id="PR00421">
    <property type="entry name" value="THIOREDOXIN"/>
</dbReference>
<dbReference type="GO" id="GO:0046872">
    <property type="term" value="F:metal ion binding"/>
    <property type="evidence" value="ECO:0007669"/>
    <property type="project" value="UniProtKB-KW"/>
</dbReference>
<dbReference type="EMBL" id="CP030057">
    <property type="protein sequence ID" value="QOZ59848.1"/>
    <property type="molecule type" value="Genomic_DNA"/>
</dbReference>
<evidence type="ECO:0000256" key="1">
    <source>
        <dbReference type="ARBA" id="ARBA00008987"/>
    </source>
</evidence>
<evidence type="ECO:0000313" key="11">
    <source>
        <dbReference type="Proteomes" id="UP000593880"/>
    </source>
</evidence>
<dbReference type="InterPro" id="IPR013766">
    <property type="entry name" value="Thioredoxin_domain"/>
</dbReference>
<dbReference type="Gene3D" id="3.40.30.10">
    <property type="entry name" value="Glutaredoxin"/>
    <property type="match status" value="1"/>
</dbReference>
<keyword evidence="4" id="KW-0249">Electron transport</keyword>
<evidence type="ECO:0000256" key="7">
    <source>
        <dbReference type="NCBIfam" id="TIGR01068"/>
    </source>
</evidence>
<dbReference type="NCBIfam" id="TIGR01068">
    <property type="entry name" value="thioredoxin"/>
    <property type="match status" value="1"/>
</dbReference>
<dbReference type="Pfam" id="PF00085">
    <property type="entry name" value="Thioredoxin"/>
    <property type="match status" value="1"/>
</dbReference>
<protein>
    <recommendedName>
        <fullName evidence="7">Thioredoxin</fullName>
    </recommendedName>
</protein>
<dbReference type="NCBIfam" id="NF008229">
    <property type="entry name" value="PRK10996.1"/>
    <property type="match status" value="1"/>
</dbReference>
<keyword evidence="6" id="KW-0676">Redox-active center</keyword>
<keyword evidence="3" id="KW-0479">Metal-binding</keyword>
<organism evidence="9 12">
    <name type="scientific">Bradyrhizobium guangdongense</name>
    <dbReference type="NCBI Taxonomy" id="1325090"/>
    <lineage>
        <taxon>Bacteria</taxon>
        <taxon>Pseudomonadati</taxon>
        <taxon>Pseudomonadota</taxon>
        <taxon>Alphaproteobacteria</taxon>
        <taxon>Hyphomicrobiales</taxon>
        <taxon>Nitrobacteraceae</taxon>
        <taxon>Bradyrhizobium</taxon>
    </lineage>
</organism>
<dbReference type="RefSeq" id="WP_128965457.1">
    <property type="nucleotide sequence ID" value="NZ_BMHC01000003.1"/>
</dbReference>
<keyword evidence="5" id="KW-1015">Disulfide bond</keyword>
<dbReference type="Pfam" id="PF21352">
    <property type="entry name" value="Zn_ribbon_Thio2"/>
    <property type="match status" value="1"/>
</dbReference>
<feature type="domain" description="Thioredoxin" evidence="8">
    <location>
        <begin position="23"/>
        <end position="145"/>
    </location>
</feature>
<dbReference type="GO" id="GO:0005829">
    <property type="term" value="C:cytosol"/>
    <property type="evidence" value="ECO:0007669"/>
    <property type="project" value="TreeGrafter"/>
</dbReference>
<dbReference type="SUPFAM" id="SSF52833">
    <property type="entry name" value="Thioredoxin-like"/>
    <property type="match status" value="1"/>
</dbReference>
<evidence type="ECO:0000313" key="9">
    <source>
        <dbReference type="EMBL" id="GGI23058.1"/>
    </source>
</evidence>
<accession>A0A410V564</accession>
<evidence type="ECO:0000256" key="6">
    <source>
        <dbReference type="ARBA" id="ARBA00023284"/>
    </source>
</evidence>
<evidence type="ECO:0000259" key="8">
    <source>
        <dbReference type="PROSITE" id="PS51352"/>
    </source>
</evidence>
<gene>
    <name evidence="9" type="ORF">GCM10010987_22480</name>
    <name evidence="10" type="ORF">XH86_14750</name>
</gene>
<comment type="similarity">
    <text evidence="1">Belongs to the thioredoxin family.</text>
</comment>
<dbReference type="Gene3D" id="2.30.30.380">
    <property type="entry name" value="Zn-finger domain of Sec23/24"/>
    <property type="match status" value="1"/>
</dbReference>
<evidence type="ECO:0000313" key="12">
    <source>
        <dbReference type="Proteomes" id="UP000625079"/>
    </source>
</evidence>